<comment type="subcellular location">
    <subcellularLocation>
        <location evidence="1">Cell membrane</location>
        <topology evidence="1">Multi-pass membrane protein</topology>
    </subcellularLocation>
</comment>
<accession>A0A0J9BJ70</accession>
<sequence>MKDIRYGEFRRSIRRTLILYALFPAMCMVLIVELIFYFAWNQGVCERNNQCNTQISQSLEDYIARFRSACEAASGWDLDVPEWDVPSISAQLYEVVGDMPCKADFFVLDSERQLIAASTRLLPQILSDPDRPACGIMRQMERGPGQSMVSFSRLDTKDSGNLELEVGQALYESGSIKGYLLFTIRGSDFLRSAGALPALLIITDRYGNIFVSNAYQFQDEMDNLDAKVMEAEEYLHFEDDVYSTVKDEVEDGKIVIYTLSSVQIIRTLFTLLTIILIFVFAVMVMTIFLSTDKIAASKTKIIDEVTRAFDCVREGNLNVPLNIKTGDEFEIIGDSYNVMLSEFDNLIQLNKEKTRQTVMAEIKHLESQFDAHFLYNTLEVIRVLIRIDPRRGERMIINLSSLLRYSVDNKKEEVTIMEDMGYTYYYLEILEARFKERFCYHINIHHDTEDCIIPKLLFQPIIENAVKYGFGDRETLTVMVTSRVMEGDLVIAIYNDGVGMEKEALRRLTDSLEESSNPENKLGLYNIHRRIHLMYGPDYGLEIRSEMESGTVVKIRLPVHR</sequence>
<dbReference type="CDD" id="cd06225">
    <property type="entry name" value="HAMP"/>
    <property type="match status" value="1"/>
</dbReference>
<evidence type="ECO:0000256" key="11">
    <source>
        <dbReference type="ARBA" id="ARBA00023136"/>
    </source>
</evidence>
<dbReference type="EMBL" id="ADLK01000047">
    <property type="protein sequence ID" value="KMW13007.1"/>
    <property type="molecule type" value="Genomic_DNA"/>
</dbReference>
<dbReference type="Proteomes" id="UP000037392">
    <property type="component" value="Unassembled WGS sequence"/>
</dbReference>
<evidence type="ECO:0000256" key="5">
    <source>
        <dbReference type="ARBA" id="ARBA00022692"/>
    </source>
</evidence>
<dbReference type="Pfam" id="PF06580">
    <property type="entry name" value="His_kinase"/>
    <property type="match status" value="1"/>
</dbReference>
<evidence type="ECO:0000256" key="10">
    <source>
        <dbReference type="ARBA" id="ARBA00023012"/>
    </source>
</evidence>
<feature type="transmembrane region" description="Helical" evidence="12">
    <location>
        <begin position="20"/>
        <end position="40"/>
    </location>
</feature>
<protein>
    <recommendedName>
        <fullName evidence="13">HAMP domain-containing protein</fullName>
    </recommendedName>
</protein>
<keyword evidence="7" id="KW-0418">Kinase</keyword>
<dbReference type="GO" id="GO:0005886">
    <property type="term" value="C:plasma membrane"/>
    <property type="evidence" value="ECO:0007669"/>
    <property type="project" value="UniProtKB-SubCell"/>
</dbReference>
<keyword evidence="6" id="KW-0547">Nucleotide-binding</keyword>
<evidence type="ECO:0000256" key="4">
    <source>
        <dbReference type="ARBA" id="ARBA00022679"/>
    </source>
</evidence>
<evidence type="ECO:0000313" key="14">
    <source>
        <dbReference type="EMBL" id="KMW13007.1"/>
    </source>
</evidence>
<dbReference type="Gene3D" id="6.10.340.10">
    <property type="match status" value="1"/>
</dbReference>
<keyword evidence="5 12" id="KW-0812">Transmembrane</keyword>
<evidence type="ECO:0000256" key="8">
    <source>
        <dbReference type="ARBA" id="ARBA00022840"/>
    </source>
</evidence>
<dbReference type="InterPro" id="IPR003660">
    <property type="entry name" value="HAMP_dom"/>
</dbReference>
<dbReference type="GeneID" id="93164965"/>
<name>A0A0J9BJ70_9FIRM</name>
<evidence type="ECO:0000256" key="3">
    <source>
        <dbReference type="ARBA" id="ARBA00022553"/>
    </source>
</evidence>
<keyword evidence="10" id="KW-0902">Two-component regulatory system</keyword>
<dbReference type="InterPro" id="IPR010559">
    <property type="entry name" value="Sig_transdc_His_kin_internal"/>
</dbReference>
<keyword evidence="9 12" id="KW-1133">Transmembrane helix</keyword>
<dbReference type="GO" id="GO:0005524">
    <property type="term" value="F:ATP binding"/>
    <property type="evidence" value="ECO:0007669"/>
    <property type="project" value="UniProtKB-KW"/>
</dbReference>
<comment type="caution">
    <text evidence="14">The sequence shown here is derived from an EMBL/GenBank/DDBJ whole genome shotgun (WGS) entry which is preliminary data.</text>
</comment>
<dbReference type="Gene3D" id="3.30.565.10">
    <property type="entry name" value="Histidine kinase-like ATPase, C-terminal domain"/>
    <property type="match status" value="1"/>
</dbReference>
<dbReference type="PATRIC" id="fig|742734.4.peg.5540"/>
<feature type="transmembrane region" description="Helical" evidence="12">
    <location>
        <begin position="268"/>
        <end position="290"/>
    </location>
</feature>
<proteinExistence type="predicted"/>
<dbReference type="PANTHER" id="PTHR34220:SF11">
    <property type="entry name" value="SENSOR PROTEIN KINASE HPTS"/>
    <property type="match status" value="1"/>
</dbReference>
<keyword evidence="4" id="KW-0808">Transferase</keyword>
<evidence type="ECO:0000256" key="9">
    <source>
        <dbReference type="ARBA" id="ARBA00022989"/>
    </source>
</evidence>
<dbReference type="SMART" id="SM00387">
    <property type="entry name" value="HATPase_c"/>
    <property type="match status" value="1"/>
</dbReference>
<evidence type="ECO:0000256" key="1">
    <source>
        <dbReference type="ARBA" id="ARBA00004651"/>
    </source>
</evidence>
<dbReference type="RefSeq" id="WP_048931071.1">
    <property type="nucleotide sequence ID" value="NZ_KQ235885.1"/>
</dbReference>
<evidence type="ECO:0000256" key="2">
    <source>
        <dbReference type="ARBA" id="ARBA00022475"/>
    </source>
</evidence>
<dbReference type="Pfam" id="PF02518">
    <property type="entry name" value="HATPase_c"/>
    <property type="match status" value="1"/>
</dbReference>
<evidence type="ECO:0000313" key="15">
    <source>
        <dbReference type="Proteomes" id="UP000037392"/>
    </source>
</evidence>
<evidence type="ECO:0000259" key="13">
    <source>
        <dbReference type="PROSITE" id="PS50885"/>
    </source>
</evidence>
<dbReference type="InterPro" id="IPR050640">
    <property type="entry name" value="Bact_2-comp_sensor_kinase"/>
</dbReference>
<evidence type="ECO:0000256" key="7">
    <source>
        <dbReference type="ARBA" id="ARBA00022777"/>
    </source>
</evidence>
<dbReference type="OrthoDB" id="9809348at2"/>
<dbReference type="GO" id="GO:0000155">
    <property type="term" value="F:phosphorelay sensor kinase activity"/>
    <property type="evidence" value="ECO:0007669"/>
    <property type="project" value="InterPro"/>
</dbReference>
<evidence type="ECO:0000256" key="12">
    <source>
        <dbReference type="SAM" id="Phobius"/>
    </source>
</evidence>
<reference evidence="14 15" key="1">
    <citation type="submission" date="2011-04" db="EMBL/GenBank/DDBJ databases">
        <title>The Genome Sequence of Clostridium citroniae WAL-19142.</title>
        <authorList>
            <consortium name="The Broad Institute Genome Sequencing Platform"/>
            <person name="Earl A."/>
            <person name="Ward D."/>
            <person name="Feldgarden M."/>
            <person name="Gevers D."/>
            <person name="Warren Y.A."/>
            <person name="Tyrrell K.L."/>
            <person name="Citron D.M."/>
            <person name="Goldstein E.J."/>
            <person name="Daigneault M."/>
            <person name="Allen-Vercoe E."/>
            <person name="Young S.K."/>
            <person name="Zeng Q."/>
            <person name="Gargeya S."/>
            <person name="Fitzgerald M."/>
            <person name="Haas B."/>
            <person name="Abouelleil A."/>
            <person name="Alvarado L."/>
            <person name="Arachchi H.M."/>
            <person name="Berlin A."/>
            <person name="Brown A."/>
            <person name="Chapman S.B."/>
            <person name="Chen Z."/>
            <person name="Dunbar C."/>
            <person name="Freedman E."/>
            <person name="Gearin G."/>
            <person name="Gellesch M."/>
            <person name="Goldberg J."/>
            <person name="Griggs A."/>
            <person name="Gujja S."/>
            <person name="Heilman E.R."/>
            <person name="Heiman D."/>
            <person name="Howarth C."/>
            <person name="Larson L."/>
            <person name="Lui A."/>
            <person name="MacDonald P.J."/>
            <person name="Mehta T."/>
            <person name="Montmayeur A."/>
            <person name="Murphy C."/>
            <person name="Neiman D."/>
            <person name="Pearson M."/>
            <person name="Priest M."/>
            <person name="Roberts A."/>
            <person name="Saif S."/>
            <person name="Shea T."/>
            <person name="Shenoy N."/>
            <person name="Sisk P."/>
            <person name="Stolte C."/>
            <person name="Sykes S."/>
            <person name="White J."/>
            <person name="Yandava C."/>
            <person name="Wortman J."/>
            <person name="Nusbaum C."/>
            <person name="Birren B."/>
        </authorList>
    </citation>
    <scope>NUCLEOTIDE SEQUENCE [LARGE SCALE GENOMIC DNA]</scope>
    <source>
        <strain evidence="14 15">WAL-19142</strain>
    </source>
</reference>
<organism evidence="14 15">
    <name type="scientific">[Clostridium] citroniae WAL-19142</name>
    <dbReference type="NCBI Taxonomy" id="742734"/>
    <lineage>
        <taxon>Bacteria</taxon>
        <taxon>Bacillati</taxon>
        <taxon>Bacillota</taxon>
        <taxon>Clostridia</taxon>
        <taxon>Lachnospirales</taxon>
        <taxon>Lachnospiraceae</taxon>
        <taxon>Enterocloster</taxon>
    </lineage>
</organism>
<keyword evidence="2" id="KW-1003">Cell membrane</keyword>
<dbReference type="InterPro" id="IPR036890">
    <property type="entry name" value="HATPase_C_sf"/>
</dbReference>
<dbReference type="SUPFAM" id="SSF55874">
    <property type="entry name" value="ATPase domain of HSP90 chaperone/DNA topoisomerase II/histidine kinase"/>
    <property type="match status" value="1"/>
</dbReference>
<gene>
    <name evidence="14" type="ORF">HMPREF9470_05179</name>
</gene>
<evidence type="ECO:0000256" key="6">
    <source>
        <dbReference type="ARBA" id="ARBA00022741"/>
    </source>
</evidence>
<keyword evidence="8" id="KW-0067">ATP-binding</keyword>
<keyword evidence="3" id="KW-0597">Phosphoprotein</keyword>
<keyword evidence="11 12" id="KW-0472">Membrane</keyword>
<dbReference type="PROSITE" id="PS50885">
    <property type="entry name" value="HAMP"/>
    <property type="match status" value="1"/>
</dbReference>
<dbReference type="InterPro" id="IPR003594">
    <property type="entry name" value="HATPase_dom"/>
</dbReference>
<dbReference type="AlphaFoldDB" id="A0A0J9BJ70"/>
<dbReference type="PANTHER" id="PTHR34220">
    <property type="entry name" value="SENSOR HISTIDINE KINASE YPDA"/>
    <property type="match status" value="1"/>
</dbReference>
<feature type="domain" description="HAMP" evidence="13">
    <location>
        <begin position="296"/>
        <end position="348"/>
    </location>
</feature>